<keyword evidence="2" id="KW-1133">Transmembrane helix</keyword>
<dbReference type="AlphaFoldDB" id="A0A1Y3PH23"/>
<feature type="coiled-coil region" evidence="1">
    <location>
        <begin position="232"/>
        <end position="270"/>
    </location>
</feature>
<name>A0A1Y3PH23_9BACI</name>
<feature type="transmembrane region" description="Helical" evidence="2">
    <location>
        <begin position="332"/>
        <end position="353"/>
    </location>
</feature>
<feature type="transmembrane region" description="Helical" evidence="2">
    <location>
        <begin position="304"/>
        <end position="325"/>
    </location>
</feature>
<dbReference type="Proteomes" id="UP000196475">
    <property type="component" value="Unassembled WGS sequence"/>
</dbReference>
<evidence type="ECO:0008006" key="5">
    <source>
        <dbReference type="Google" id="ProtNLM"/>
    </source>
</evidence>
<dbReference type="EMBL" id="LZRT01000130">
    <property type="protein sequence ID" value="OUM84398.1"/>
    <property type="molecule type" value="Genomic_DNA"/>
</dbReference>
<proteinExistence type="predicted"/>
<reference evidence="4" key="1">
    <citation type="submission" date="2016-06" db="EMBL/GenBank/DDBJ databases">
        <authorList>
            <person name="Nascimento L."/>
            <person name="Pereira R.V."/>
            <person name="Martins L.F."/>
            <person name="Quaggio R.B."/>
            <person name="Silva A.M."/>
            <person name="Setubal J.C."/>
        </authorList>
    </citation>
    <scope>NUCLEOTIDE SEQUENCE [LARGE SCALE GENOMIC DNA]</scope>
</reference>
<evidence type="ECO:0000256" key="2">
    <source>
        <dbReference type="SAM" id="Phobius"/>
    </source>
</evidence>
<dbReference type="Gene3D" id="1.25.40.10">
    <property type="entry name" value="Tetratricopeptide repeat domain"/>
    <property type="match status" value="1"/>
</dbReference>
<keyword evidence="2" id="KW-0812">Transmembrane</keyword>
<dbReference type="InterPro" id="IPR011990">
    <property type="entry name" value="TPR-like_helical_dom_sf"/>
</dbReference>
<organism evidence="3 4">
    <name type="scientific">Bacillus thermozeamaize</name>
    <dbReference type="NCBI Taxonomy" id="230954"/>
    <lineage>
        <taxon>Bacteria</taxon>
        <taxon>Bacillati</taxon>
        <taxon>Bacillota</taxon>
        <taxon>Bacilli</taxon>
        <taxon>Bacillales</taxon>
        <taxon>Bacillaceae</taxon>
        <taxon>Bacillus</taxon>
    </lineage>
</organism>
<evidence type="ECO:0000313" key="3">
    <source>
        <dbReference type="EMBL" id="OUM84398.1"/>
    </source>
</evidence>
<feature type="transmembrane region" description="Helical" evidence="2">
    <location>
        <begin position="272"/>
        <end position="292"/>
    </location>
</feature>
<comment type="caution">
    <text evidence="3">The sequence shown here is derived from an EMBL/GenBank/DDBJ whole genome shotgun (WGS) entry which is preliminary data.</text>
</comment>
<dbReference type="InterPro" id="IPR019734">
    <property type="entry name" value="TPR_rpt"/>
</dbReference>
<dbReference type="Pfam" id="PF13181">
    <property type="entry name" value="TPR_8"/>
    <property type="match status" value="1"/>
</dbReference>
<dbReference type="SUPFAM" id="SSF48452">
    <property type="entry name" value="TPR-like"/>
    <property type="match status" value="1"/>
</dbReference>
<accession>A0A1Y3PH23</accession>
<gene>
    <name evidence="3" type="ORF">BAA01_00810</name>
</gene>
<protein>
    <recommendedName>
        <fullName evidence="5">Tetratricopeptide repeat protein</fullName>
    </recommendedName>
</protein>
<evidence type="ECO:0000256" key="1">
    <source>
        <dbReference type="SAM" id="Coils"/>
    </source>
</evidence>
<sequence>MAVSISASDIAELVDFLKKLPDTTERAFEERIGKKISQSGPGIKEQLQYILNHENDPEIRFRAFFGLTFYLRRQNNFSEFKRTVDQYLDEFTHFKLHLHILALLHKSMGDENSLKQAIEYSRQAIEALPDHIGVLHCFCDCVVTAQEEGIEINEQYIREASRFIDKILAKSPDYAKFYCTKGRICAQNGNFSDAKKYIMKAIDMENDQTNDYSIRISDYKNYLAQIKSFELFKKVEEGIKKTEETLKAAQHKIEDQAEQTTQKLEDLKTQNLQILGFFTALISFILTSINILGNHSFAEAAQLILILNGSMILAYVAFSILFIHIEKILKKLIVASIFGLAMIAAGLISHMTLS</sequence>
<keyword evidence="2" id="KW-0472">Membrane</keyword>
<evidence type="ECO:0000313" key="4">
    <source>
        <dbReference type="Proteomes" id="UP000196475"/>
    </source>
</evidence>
<keyword evidence="1" id="KW-0175">Coiled coil</keyword>